<reference evidence="1" key="1">
    <citation type="submission" date="2021-02" db="EMBL/GenBank/DDBJ databases">
        <title>Rhodobacter shimadae sp. nov., an aerobic anoxygenic phototrophic bacterium isolated from a hot spring.</title>
        <authorList>
            <person name="Muramatsu S."/>
            <person name="Haruta S."/>
            <person name="Hirose S."/>
            <person name="Hanada S."/>
        </authorList>
    </citation>
    <scope>NUCLEOTIDE SEQUENCE</scope>
    <source>
        <strain evidence="1">N10</strain>
    </source>
</reference>
<dbReference type="KEGG" id="nsm:JO391_14970"/>
<keyword evidence="2" id="KW-1185">Reference proteome</keyword>
<proteinExistence type="predicted"/>
<dbReference type="EMBL" id="CP069370">
    <property type="protein sequence ID" value="QYZ69033.1"/>
    <property type="molecule type" value="Genomic_DNA"/>
</dbReference>
<dbReference type="RefSeq" id="WP_220661253.1">
    <property type="nucleotide sequence ID" value="NZ_CP069370.1"/>
</dbReference>
<name>A0A8G0ZS16_9RHOB</name>
<evidence type="ECO:0008006" key="3">
    <source>
        <dbReference type="Google" id="ProtNLM"/>
    </source>
</evidence>
<gene>
    <name evidence="1" type="ORF">JO391_14970</name>
</gene>
<dbReference type="Proteomes" id="UP000826300">
    <property type="component" value="Chromosome"/>
</dbReference>
<organism evidence="1 2">
    <name type="scientific">Neotabrizicola shimadae</name>
    <dbReference type="NCBI Taxonomy" id="2807096"/>
    <lineage>
        <taxon>Bacteria</taxon>
        <taxon>Pseudomonadati</taxon>
        <taxon>Pseudomonadota</taxon>
        <taxon>Alphaproteobacteria</taxon>
        <taxon>Rhodobacterales</taxon>
        <taxon>Paracoccaceae</taxon>
        <taxon>Neotabrizicola</taxon>
    </lineage>
</organism>
<dbReference type="AlphaFoldDB" id="A0A8G0ZS16"/>
<evidence type="ECO:0000313" key="1">
    <source>
        <dbReference type="EMBL" id="QYZ69033.1"/>
    </source>
</evidence>
<protein>
    <recommendedName>
        <fullName evidence="3">DUF2946 domain-containing protein</fullName>
    </recommendedName>
</protein>
<evidence type="ECO:0000313" key="2">
    <source>
        <dbReference type="Proteomes" id="UP000826300"/>
    </source>
</evidence>
<sequence length="118" mass="12163">MTRRGFPSWIGLALVAMLTVALVATGFAHRMPSAAQEAFVIAGGELADLCGDEDGSGAGAHGDCFACHVTAAVILPDAAPAIRDADLTFVAEVIAPRESRALRHLDDPTRASRGPPLA</sequence>
<accession>A0A8G0ZS16</accession>